<dbReference type="EMBL" id="CP036526">
    <property type="protein sequence ID" value="QDT13747.1"/>
    <property type="molecule type" value="Genomic_DNA"/>
</dbReference>
<reference evidence="2 3" key="1">
    <citation type="submission" date="2019-02" db="EMBL/GenBank/DDBJ databases">
        <title>Deep-cultivation of Planctomycetes and their phenomic and genomic characterization uncovers novel biology.</title>
        <authorList>
            <person name="Wiegand S."/>
            <person name="Jogler M."/>
            <person name="Boedeker C."/>
            <person name="Pinto D."/>
            <person name="Vollmers J."/>
            <person name="Rivas-Marin E."/>
            <person name="Kohn T."/>
            <person name="Peeters S.H."/>
            <person name="Heuer A."/>
            <person name="Rast P."/>
            <person name="Oberbeckmann S."/>
            <person name="Bunk B."/>
            <person name="Jeske O."/>
            <person name="Meyerdierks A."/>
            <person name="Storesund J.E."/>
            <person name="Kallscheuer N."/>
            <person name="Luecker S."/>
            <person name="Lage O.M."/>
            <person name="Pohl T."/>
            <person name="Merkel B.J."/>
            <person name="Hornburger P."/>
            <person name="Mueller R.-W."/>
            <person name="Bruemmer F."/>
            <person name="Labrenz M."/>
            <person name="Spormann A.M."/>
            <person name="Op den Camp H."/>
            <person name="Overmann J."/>
            <person name="Amann R."/>
            <person name="Jetten M.S.M."/>
            <person name="Mascher T."/>
            <person name="Medema M.H."/>
            <person name="Devos D.P."/>
            <person name="Kaster A.-K."/>
            <person name="Ovreas L."/>
            <person name="Rohde M."/>
            <person name="Galperin M.Y."/>
            <person name="Jogler C."/>
        </authorList>
    </citation>
    <scope>NUCLEOTIDE SEQUENCE [LARGE SCALE GENOMIC DNA]</scope>
    <source>
        <strain evidence="2 3">K23_9</strain>
    </source>
</reference>
<feature type="region of interest" description="Disordered" evidence="1">
    <location>
        <begin position="486"/>
        <end position="513"/>
    </location>
</feature>
<sequence>MFDWVRMQPRRNPRSEIRYPWNLGKPLAKRKYLCVNTLARAVAIQTAYSLFANHLSLTSKRQLVQSIHGFHTQVLHVEDQAEDKVVEDKVVEDKVVEDKVVEDKVVEDKVVEDKEMTVATTKVGKEMTVATTKVGKEMTAATTKVEMQAMTNNNSQFDRKLCFVHNAFEIVIVLTLSCVAVPAIADKPNAETAKQQKLKADVFAGLTELTLVRDEVQERFALFATGMQDQTFGNGRAPFFGGVYRLMAGNAKSKFLYQAFGFEKSEPPHVGQNWSEVTIQKPQLKHRSGWAIGPGYTAKPKDKAFHRYLAYTVRFPTFDPFDDLVLPGGYSTSTSPNTNWIESLYFHQAIYDAAEEITGGDLRSRWKWDKGDMHYDIELTQSKRLKHLPVQVKFKSRMVGRPHFFGHNRIEWRMHPKLKKPLPYRIEIVSGGMTEADVKQETMLLDWRVGTECGDDLFDFDTNDNRIPFSKYYDFQFDVAEGRNITHGTPWEEPEGLFPKNDRAKGSNERSKR</sequence>
<organism evidence="2 3">
    <name type="scientific">Stieleria marina</name>
    <dbReference type="NCBI Taxonomy" id="1930275"/>
    <lineage>
        <taxon>Bacteria</taxon>
        <taxon>Pseudomonadati</taxon>
        <taxon>Planctomycetota</taxon>
        <taxon>Planctomycetia</taxon>
        <taxon>Pirellulales</taxon>
        <taxon>Pirellulaceae</taxon>
        <taxon>Stieleria</taxon>
    </lineage>
</organism>
<evidence type="ECO:0000313" key="3">
    <source>
        <dbReference type="Proteomes" id="UP000319817"/>
    </source>
</evidence>
<proteinExistence type="predicted"/>
<name>A0A517P304_9BACT</name>
<dbReference type="AlphaFoldDB" id="A0A517P304"/>
<dbReference type="Proteomes" id="UP000319817">
    <property type="component" value="Chromosome"/>
</dbReference>
<feature type="compositionally biased region" description="Basic and acidic residues" evidence="1">
    <location>
        <begin position="500"/>
        <end position="513"/>
    </location>
</feature>
<evidence type="ECO:0000313" key="2">
    <source>
        <dbReference type="EMBL" id="QDT13747.1"/>
    </source>
</evidence>
<gene>
    <name evidence="2" type="ORF">K239x_57670</name>
</gene>
<evidence type="ECO:0000256" key="1">
    <source>
        <dbReference type="SAM" id="MobiDB-lite"/>
    </source>
</evidence>
<accession>A0A517P304</accession>
<protein>
    <submittedName>
        <fullName evidence="2">Uncharacterized protein</fullName>
    </submittedName>
</protein>
<keyword evidence="3" id="KW-1185">Reference proteome</keyword>